<dbReference type="Gene3D" id="2.60.120.650">
    <property type="entry name" value="Cupin"/>
    <property type="match status" value="1"/>
</dbReference>
<dbReference type="PROSITE" id="PS51184">
    <property type="entry name" value="JMJC"/>
    <property type="match status" value="1"/>
</dbReference>
<dbReference type="SMART" id="SM00558">
    <property type="entry name" value="JmjC"/>
    <property type="match status" value="1"/>
</dbReference>
<dbReference type="GO" id="GO:0006357">
    <property type="term" value="P:regulation of transcription by RNA polymerase II"/>
    <property type="evidence" value="ECO:0000318"/>
    <property type="project" value="GO_Central"/>
</dbReference>
<keyword evidence="9" id="KW-1185">Reference proteome</keyword>
<dbReference type="PANTHER" id="PTHR12549:SF11">
    <property type="entry name" value="LYSINE-SPECIFIC DEMETHYLASE JMJ25"/>
    <property type="match status" value="1"/>
</dbReference>
<keyword evidence="5" id="KW-0863">Zinc-finger</keyword>
<feature type="domain" description="JmjC" evidence="8">
    <location>
        <begin position="726"/>
        <end position="923"/>
    </location>
</feature>
<evidence type="ECO:0000256" key="5">
    <source>
        <dbReference type="PROSITE-ProRule" id="PRU00175"/>
    </source>
</evidence>
<dbReference type="GO" id="GO:0008270">
    <property type="term" value="F:zinc ion binding"/>
    <property type="evidence" value="ECO:0007669"/>
    <property type="project" value="UniProtKB-KW"/>
</dbReference>
<evidence type="ECO:0000313" key="9">
    <source>
        <dbReference type="Proteomes" id="UP000813463"/>
    </source>
</evidence>
<gene>
    <name evidence="10" type="primary">LOC110782184</name>
</gene>
<dbReference type="SUPFAM" id="SSF51197">
    <property type="entry name" value="Clavaminate synthase-like"/>
    <property type="match status" value="1"/>
</dbReference>
<feature type="compositionally biased region" description="Basic and acidic residues" evidence="6">
    <location>
        <begin position="69"/>
        <end position="79"/>
    </location>
</feature>
<sequence length="961" mass="109454">MEVRRDEERTEIMRRCSRCMVKGDKMCYQHVVSYLFPVIKKNDSSDSAKSEENKSQNPVKLNDKFVGSKKFDDEEEKGRNISAENVETQGQDVVNVIEEKKCTPSVCENGAERREKTSPLEITLTKLKEKLNRSKKMEEEESAGKLSVGVKKGRGEEKENGIYRKKFRKIAVKFDDLASCRDGLGSVVEERLRKCGQNVVEEDEDSDVALVEHSQEEEDEQGEEIDKGTLGVCENGTEENTPKIDKRIKIDSSACHQCHRGDKGRVIRCSKCKSKRFCIPCITTWYPQMTEEQIAQACPLCLGNCNCKSCLRMEGSTKYQVKDGYNVRQEVKIDHSKYLLRIILPLLKQFNQEQMTEKEIEAKIQGALVSEVEIQNAIGRENEQVFCNNCRNSIVDFHRSCPNCMYDLCLTCCREVRAGRLQDCEEAVTEYVDKDLQNLHCKSSRGRPKKPTRGYNAPTKSKEPARCLRVHVQSERITGGKKAPARSKRIVSDNPCGLHFDDQNKAKSEWKGERNGAITCPPPIFEGCGGAVLELKSILSDGWVSELLKKAEQTVAKWEQEISACAPEECSCSASDVDRGSILQKCASRDGSKDNYLYCPDARDIQHGYLKHFQWHWTLGQPIIVRNALDTNPGLSWEPMVMWRAFREVGNRVLKVKAIKCSDWSEVDLNAHQFFKEYSRGQLEGAKSLGILKLKDWPPVGKFEQRLPRHSAEFVRALPFKEYTHPRVGGLNIAAKCPSRTLKPDLGPKAYIAYGRAQELGCGDSVTKLHCHISDVVNILTHTTDGTPHLGRSVHPSGILEGSDNKREGALWDIFRREDVLKLQEYLKGHYMEFRHNHYSPFNQVIHPIHDQTFYLTEAHKRKLKEEYGIEPWTFVQNLGEAVFIPAGCPHQVRNLKSCIKVALDFVSPENVHECIRLIEELRSLPRNHRAKGEKLEVWKMIIYAVKQAIDELKSDQELDD</sequence>
<name>A0A9R0JPN4_SPIOL</name>
<dbReference type="GO" id="GO:0003712">
    <property type="term" value="F:transcription coregulator activity"/>
    <property type="evidence" value="ECO:0000318"/>
    <property type="project" value="GO_Central"/>
</dbReference>
<accession>A0A9R0JPN4</accession>
<dbReference type="AlphaFoldDB" id="A0A9R0JPN4"/>
<dbReference type="GO" id="GO:0000118">
    <property type="term" value="C:histone deacetylase complex"/>
    <property type="evidence" value="ECO:0000318"/>
    <property type="project" value="GO_Central"/>
</dbReference>
<reference evidence="10" key="2">
    <citation type="submission" date="2025-08" db="UniProtKB">
        <authorList>
            <consortium name="RefSeq"/>
        </authorList>
    </citation>
    <scope>IDENTIFICATION</scope>
    <source>
        <tissue evidence="10">Leaf</tissue>
    </source>
</reference>
<protein>
    <submittedName>
        <fullName evidence="10">Lysine-specific demethylase JMJ26 isoform X1</fullName>
    </submittedName>
</protein>
<dbReference type="InterPro" id="IPR045109">
    <property type="entry name" value="LSDs-like"/>
</dbReference>
<keyword evidence="3" id="KW-0479">Metal-binding</keyword>
<dbReference type="InterPro" id="IPR003347">
    <property type="entry name" value="JmjC_dom"/>
</dbReference>
<dbReference type="KEGG" id="soe:110782184"/>
<comment type="subcellular location">
    <subcellularLocation>
        <location evidence="1">Nucleus</location>
    </subcellularLocation>
</comment>
<feature type="region of interest" description="Disordered" evidence="6">
    <location>
        <begin position="441"/>
        <end position="462"/>
    </location>
</feature>
<feature type="compositionally biased region" description="Basic residues" evidence="6">
    <location>
        <begin position="442"/>
        <end position="452"/>
    </location>
</feature>
<proteinExistence type="inferred from homology"/>
<dbReference type="PANTHER" id="PTHR12549">
    <property type="entry name" value="JMJC DOMAIN-CONTAINING HISTONE DEMETHYLATION PROTEIN"/>
    <property type="match status" value="1"/>
</dbReference>
<dbReference type="GO" id="GO:0000785">
    <property type="term" value="C:chromatin"/>
    <property type="evidence" value="ECO:0000318"/>
    <property type="project" value="GO_Central"/>
</dbReference>
<dbReference type="Pfam" id="PF02373">
    <property type="entry name" value="JmjC"/>
    <property type="match status" value="1"/>
</dbReference>
<evidence type="ECO:0000256" key="4">
    <source>
        <dbReference type="ARBA" id="ARBA00023242"/>
    </source>
</evidence>
<organism evidence="9 10">
    <name type="scientific">Spinacia oleracea</name>
    <name type="common">Spinach</name>
    <dbReference type="NCBI Taxonomy" id="3562"/>
    <lineage>
        <taxon>Eukaryota</taxon>
        <taxon>Viridiplantae</taxon>
        <taxon>Streptophyta</taxon>
        <taxon>Embryophyta</taxon>
        <taxon>Tracheophyta</taxon>
        <taxon>Spermatophyta</taxon>
        <taxon>Magnoliopsida</taxon>
        <taxon>eudicotyledons</taxon>
        <taxon>Gunneridae</taxon>
        <taxon>Pentapetalae</taxon>
        <taxon>Caryophyllales</taxon>
        <taxon>Chenopodiaceae</taxon>
        <taxon>Chenopodioideae</taxon>
        <taxon>Anserineae</taxon>
        <taxon>Spinacia</taxon>
    </lineage>
</organism>
<dbReference type="GO" id="GO:0032454">
    <property type="term" value="F:histone H3K9 demethylase activity"/>
    <property type="evidence" value="ECO:0000318"/>
    <property type="project" value="GO_Central"/>
</dbReference>
<feature type="compositionally biased region" description="Basic and acidic residues" evidence="6">
    <location>
        <begin position="43"/>
        <end position="54"/>
    </location>
</feature>
<evidence type="ECO:0000259" key="8">
    <source>
        <dbReference type="PROSITE" id="PS51184"/>
    </source>
</evidence>
<evidence type="ECO:0000313" key="10">
    <source>
        <dbReference type="RefSeq" id="XP_021842003.2"/>
    </source>
</evidence>
<evidence type="ECO:0000256" key="3">
    <source>
        <dbReference type="ARBA" id="ARBA00022723"/>
    </source>
</evidence>
<dbReference type="InterPro" id="IPR001841">
    <property type="entry name" value="Znf_RING"/>
</dbReference>
<keyword evidence="4" id="KW-0539">Nucleus</keyword>
<dbReference type="GO" id="GO:0031490">
    <property type="term" value="F:chromatin DNA binding"/>
    <property type="evidence" value="ECO:0000318"/>
    <property type="project" value="GO_Central"/>
</dbReference>
<evidence type="ECO:0000256" key="6">
    <source>
        <dbReference type="SAM" id="MobiDB-lite"/>
    </source>
</evidence>
<dbReference type="GeneID" id="110782184"/>
<keyword evidence="5" id="KW-0862">Zinc</keyword>
<comment type="similarity">
    <text evidence="2">Belongs to the JARID1 histone demethylase family.</text>
</comment>
<dbReference type="RefSeq" id="XP_021842003.2">
    <property type="nucleotide sequence ID" value="XM_021986311.2"/>
</dbReference>
<reference evidence="9" key="1">
    <citation type="journal article" date="2021" name="Nat. Commun.">
        <title>Genomic analyses provide insights into spinach domestication and the genetic basis of agronomic traits.</title>
        <authorList>
            <person name="Cai X."/>
            <person name="Sun X."/>
            <person name="Xu C."/>
            <person name="Sun H."/>
            <person name="Wang X."/>
            <person name="Ge C."/>
            <person name="Zhang Z."/>
            <person name="Wang Q."/>
            <person name="Fei Z."/>
            <person name="Jiao C."/>
            <person name="Wang Q."/>
        </authorList>
    </citation>
    <scope>NUCLEOTIDE SEQUENCE [LARGE SCALE GENOMIC DNA]</scope>
    <source>
        <strain evidence="9">cv. Varoflay</strain>
    </source>
</reference>
<dbReference type="PROSITE" id="PS50089">
    <property type="entry name" value="ZF_RING_2"/>
    <property type="match status" value="1"/>
</dbReference>
<evidence type="ECO:0000256" key="2">
    <source>
        <dbReference type="ARBA" id="ARBA00006801"/>
    </source>
</evidence>
<dbReference type="Proteomes" id="UP000813463">
    <property type="component" value="Chromosome 2"/>
</dbReference>
<evidence type="ECO:0000259" key="7">
    <source>
        <dbReference type="PROSITE" id="PS50089"/>
    </source>
</evidence>
<feature type="region of interest" description="Disordered" evidence="6">
    <location>
        <begin position="43"/>
        <end position="79"/>
    </location>
</feature>
<feature type="domain" description="RING-type" evidence="7">
    <location>
        <begin position="255"/>
        <end position="301"/>
    </location>
</feature>
<evidence type="ECO:0000256" key="1">
    <source>
        <dbReference type="ARBA" id="ARBA00004123"/>
    </source>
</evidence>